<comment type="caution">
    <text evidence="2">The sequence shown here is derived from an EMBL/GenBank/DDBJ whole genome shotgun (WGS) entry which is preliminary data.</text>
</comment>
<organism evidence="2 3">
    <name type="scientific">Paenibacillus forsythiae</name>
    <dbReference type="NCBI Taxonomy" id="365616"/>
    <lineage>
        <taxon>Bacteria</taxon>
        <taxon>Bacillati</taxon>
        <taxon>Bacillota</taxon>
        <taxon>Bacilli</taxon>
        <taxon>Bacillales</taxon>
        <taxon>Paenibacillaceae</taxon>
        <taxon>Paenibacillus</taxon>
    </lineage>
</organism>
<feature type="transmembrane region" description="Helical" evidence="1">
    <location>
        <begin position="147"/>
        <end position="168"/>
    </location>
</feature>
<feature type="transmembrane region" description="Helical" evidence="1">
    <location>
        <begin position="12"/>
        <end position="33"/>
    </location>
</feature>
<evidence type="ECO:0000313" key="3">
    <source>
        <dbReference type="Proteomes" id="UP001248709"/>
    </source>
</evidence>
<dbReference type="EMBL" id="JAUSUY010000020">
    <property type="protein sequence ID" value="MDT3428362.1"/>
    <property type="molecule type" value="Genomic_DNA"/>
</dbReference>
<sequence>MLPMEELEDKKGYFVINVLIVLLIIVYLFHVVLSSNHYGMLSRNLNHDFSNVFYQNEDTTTLYLYYTDDGLANVVILYSILFVLTIVLLIASFAIRRSLSTLLLLLNYIMIFMIVVYPYFYFVNTNGDTLFLTSSHFLLLTSYLNDYSLYIFIPYYALLIGLTIYFIASKKMASRFKSFIKRT</sequence>
<reference evidence="2 3" key="1">
    <citation type="submission" date="2023-07" db="EMBL/GenBank/DDBJ databases">
        <title>Genomic Encyclopedia of Type Strains, Phase IV (KMG-IV): sequencing the most valuable type-strain genomes for metagenomic binning, comparative biology and taxonomic classification.</title>
        <authorList>
            <person name="Goeker M."/>
        </authorList>
    </citation>
    <scope>NUCLEOTIDE SEQUENCE [LARGE SCALE GENOMIC DNA]</scope>
    <source>
        <strain evidence="2 3">T98</strain>
    </source>
</reference>
<gene>
    <name evidence="2" type="ORF">J2Z22_003954</name>
</gene>
<feature type="transmembrane region" description="Helical" evidence="1">
    <location>
        <begin position="102"/>
        <end position="122"/>
    </location>
</feature>
<dbReference type="Proteomes" id="UP001248709">
    <property type="component" value="Unassembled WGS sequence"/>
</dbReference>
<protein>
    <submittedName>
        <fullName evidence="2">Uncharacterized protein</fullName>
    </submittedName>
</protein>
<keyword evidence="1" id="KW-1133">Transmembrane helix</keyword>
<proteinExistence type="predicted"/>
<keyword evidence="3" id="KW-1185">Reference proteome</keyword>
<feature type="transmembrane region" description="Helical" evidence="1">
    <location>
        <begin position="71"/>
        <end position="95"/>
    </location>
</feature>
<evidence type="ECO:0000256" key="1">
    <source>
        <dbReference type="SAM" id="Phobius"/>
    </source>
</evidence>
<keyword evidence="1" id="KW-0472">Membrane</keyword>
<evidence type="ECO:0000313" key="2">
    <source>
        <dbReference type="EMBL" id="MDT3428362.1"/>
    </source>
</evidence>
<keyword evidence="1" id="KW-0812">Transmembrane</keyword>
<accession>A0ABU3HC12</accession>
<name>A0ABU3HC12_9BACL</name>